<dbReference type="AlphaFoldDB" id="A0A081BWG7"/>
<evidence type="ECO:0008006" key="3">
    <source>
        <dbReference type="Google" id="ProtNLM"/>
    </source>
</evidence>
<protein>
    <recommendedName>
        <fullName evidence="3">Thioredoxin-like fold domain-containing protein</fullName>
    </recommendedName>
</protein>
<dbReference type="HOGENOM" id="CLU_2104181_0_0_0"/>
<evidence type="ECO:0000313" key="2">
    <source>
        <dbReference type="Proteomes" id="UP000030661"/>
    </source>
</evidence>
<organism evidence="1">
    <name type="scientific">Vecturithrix granuli</name>
    <dbReference type="NCBI Taxonomy" id="1499967"/>
    <lineage>
        <taxon>Bacteria</taxon>
        <taxon>Candidatus Moduliflexota</taxon>
        <taxon>Candidatus Vecturitrichia</taxon>
        <taxon>Candidatus Vecturitrichales</taxon>
        <taxon>Candidatus Vecturitrichaceae</taxon>
        <taxon>Candidatus Vecturithrix</taxon>
    </lineage>
</organism>
<reference evidence="1" key="1">
    <citation type="journal article" date="2015" name="PeerJ">
        <title>First genomic representation of candidate bacterial phylum KSB3 points to enhanced environmental sensing as a trigger of wastewater bulking.</title>
        <authorList>
            <person name="Sekiguchi Y."/>
            <person name="Ohashi A."/>
            <person name="Parks D.H."/>
            <person name="Yamauchi T."/>
            <person name="Tyson G.W."/>
            <person name="Hugenholtz P."/>
        </authorList>
    </citation>
    <scope>NUCLEOTIDE SEQUENCE [LARGE SCALE GENOMIC DNA]</scope>
</reference>
<evidence type="ECO:0000313" key="1">
    <source>
        <dbReference type="EMBL" id="GAK56672.1"/>
    </source>
</evidence>
<keyword evidence="2" id="KW-1185">Reference proteome</keyword>
<proteinExistence type="predicted"/>
<dbReference type="STRING" id="1499967.U27_03635"/>
<sequence length="115" mass="12723">MKHKVIVRIFALPMVACDPGKTWKAAAEMMARRLKDRYGDAVQVEFVEIFAPESFQYPEILALLQNDQAPPFVTLNGKLIQSGGKLSERAIRTVIEELLTCTNGAKSALETVSLS</sequence>
<gene>
    <name evidence="1" type="ORF">U27_03635</name>
</gene>
<dbReference type="Proteomes" id="UP000030661">
    <property type="component" value="Unassembled WGS sequence"/>
</dbReference>
<accession>A0A081BWG7</accession>
<name>A0A081BWG7_VECG1</name>
<dbReference type="EMBL" id="DF820465">
    <property type="protein sequence ID" value="GAK56672.1"/>
    <property type="molecule type" value="Genomic_DNA"/>
</dbReference>